<name>A0AAV9Z9J8_9AGAR</name>
<organism evidence="1 3">
    <name type="scientific">Favolaschia claudopus</name>
    <dbReference type="NCBI Taxonomy" id="2862362"/>
    <lineage>
        <taxon>Eukaryota</taxon>
        <taxon>Fungi</taxon>
        <taxon>Dikarya</taxon>
        <taxon>Basidiomycota</taxon>
        <taxon>Agaricomycotina</taxon>
        <taxon>Agaricomycetes</taxon>
        <taxon>Agaricomycetidae</taxon>
        <taxon>Agaricales</taxon>
        <taxon>Marasmiineae</taxon>
        <taxon>Mycenaceae</taxon>
        <taxon>Favolaschia</taxon>
    </lineage>
</organism>
<evidence type="ECO:0000313" key="3">
    <source>
        <dbReference type="Proteomes" id="UP001362999"/>
    </source>
</evidence>
<evidence type="ECO:0000313" key="1">
    <source>
        <dbReference type="EMBL" id="KAK6975034.1"/>
    </source>
</evidence>
<accession>A0AAV9Z9J8</accession>
<reference evidence="1 3" key="1">
    <citation type="journal article" date="2024" name="J Genomics">
        <title>Draft genome sequencing and assembly of Favolaschia claudopus CIRM-BRFM 2984 isolated from oak limbs.</title>
        <authorList>
            <person name="Navarro D."/>
            <person name="Drula E."/>
            <person name="Chaduli D."/>
            <person name="Cazenave R."/>
            <person name="Ahrendt S."/>
            <person name="Wang J."/>
            <person name="Lipzen A."/>
            <person name="Daum C."/>
            <person name="Barry K."/>
            <person name="Grigoriev I.V."/>
            <person name="Favel A."/>
            <person name="Rosso M.N."/>
            <person name="Martin F."/>
        </authorList>
    </citation>
    <scope>NUCLEOTIDE SEQUENCE [LARGE SCALE GENOMIC DNA]</scope>
    <source>
        <strain evidence="1 3">CIRM-BRFM 2984</strain>
    </source>
</reference>
<dbReference type="Proteomes" id="UP001362999">
    <property type="component" value="Unassembled WGS sequence"/>
</dbReference>
<dbReference type="EMBL" id="JAWWNJ010000056">
    <property type="protein sequence ID" value="KAK7014601.1"/>
    <property type="molecule type" value="Genomic_DNA"/>
</dbReference>
<dbReference type="EMBL" id="JAWWNJ010000176">
    <property type="protein sequence ID" value="KAK6975034.1"/>
    <property type="molecule type" value="Genomic_DNA"/>
</dbReference>
<keyword evidence="3" id="KW-1185">Reference proteome</keyword>
<gene>
    <name evidence="1" type="ORF">R3P38DRAFT_2582999</name>
    <name evidence="2" type="ORF">R3P38DRAFT_2787440</name>
</gene>
<comment type="caution">
    <text evidence="1">The sequence shown here is derived from an EMBL/GenBank/DDBJ whole genome shotgun (WGS) entry which is preliminary data.</text>
</comment>
<protein>
    <recommendedName>
        <fullName evidence="4">Reverse transcriptase zinc-binding domain-containing protein</fullName>
    </recommendedName>
</protein>
<proteinExistence type="predicted"/>
<evidence type="ECO:0000313" key="2">
    <source>
        <dbReference type="EMBL" id="KAK7014601.1"/>
    </source>
</evidence>
<dbReference type="AlphaFoldDB" id="A0AAV9Z9J8"/>
<sequence length="402" mass="45788">MCAAVSVKSDSSPTILVDECLHLSFLDLDLEPSFHASLLGGLLYALQNVPHSVPATIVCPATYLGSVFVTNRSTYENNALDPNFPIIKSIIAHLQERSARTRFKVAKFTGLHDANSSDYLSISLDTQPDLMFSSPGILLSVGSQRLFTKMIVTMKRHSSRKSTISNLDRTRHCVNDEFNFYPSDTMIWRSLRSTDINRLTRNFLWKCMHETFHVGTFWDNVPNLRHLAYCQACAVPDTMEHIALECNAPGQKIIWSLCEKIWNLRYPLWPELHWGLILGCGLPRFRTNRGNRLRAKERFFTILVSASIHLIWKLRNERVLEGKNLTDAEIENRWFSMINSALKRDQTLTNKARFGSLAKTKQIVLETWSGVLQNEHALPDDWTQSKGVLVGIWPTTRRTGVG</sequence>
<evidence type="ECO:0008006" key="4">
    <source>
        <dbReference type="Google" id="ProtNLM"/>
    </source>
</evidence>